<dbReference type="Gene3D" id="3.30.750.24">
    <property type="entry name" value="STAS domain"/>
    <property type="match status" value="1"/>
</dbReference>
<dbReference type="RefSeq" id="WP_345678326.1">
    <property type="nucleotide sequence ID" value="NZ_BAABHS010000021.1"/>
</dbReference>
<keyword evidence="6" id="KW-1185">Reference proteome</keyword>
<dbReference type="InterPro" id="IPR003658">
    <property type="entry name" value="Anti-sigma_ant"/>
</dbReference>
<evidence type="ECO:0000256" key="3">
    <source>
        <dbReference type="SAM" id="MobiDB-lite"/>
    </source>
</evidence>
<dbReference type="Pfam" id="PF13466">
    <property type="entry name" value="STAS_2"/>
    <property type="match status" value="1"/>
</dbReference>
<comment type="caution">
    <text evidence="5">The sequence shown here is derived from an EMBL/GenBank/DDBJ whole genome shotgun (WGS) entry which is preliminary data.</text>
</comment>
<proteinExistence type="inferred from homology"/>
<feature type="compositionally biased region" description="Low complexity" evidence="3">
    <location>
        <begin position="17"/>
        <end position="38"/>
    </location>
</feature>
<sequence>MVEESGYPTHRATHHTAPQVPSSATPAASARARRFTTAYTPLRDARFTEPRGTPRPAHREHHAGADTGIGVVITSDRQLRVVRTAKPRGIRLDGEVDLANVEIVRQSLRSVARDGADVIVDVHRLAFIDVAGLRVVVEGAAELARRDARLVLVGASRQMLRILRLCGWDAVDGLHIGEPGTT</sequence>
<evidence type="ECO:0000259" key="4">
    <source>
        <dbReference type="PROSITE" id="PS50801"/>
    </source>
</evidence>
<dbReference type="SUPFAM" id="SSF52091">
    <property type="entry name" value="SpoIIaa-like"/>
    <property type="match status" value="1"/>
</dbReference>
<dbReference type="NCBIfam" id="TIGR00377">
    <property type="entry name" value="ant_ant_sig"/>
    <property type="match status" value="1"/>
</dbReference>
<feature type="region of interest" description="Disordered" evidence="3">
    <location>
        <begin position="1"/>
        <end position="64"/>
    </location>
</feature>
<dbReference type="Proteomes" id="UP001500466">
    <property type="component" value="Unassembled WGS sequence"/>
</dbReference>
<dbReference type="PROSITE" id="PS50801">
    <property type="entry name" value="STAS"/>
    <property type="match status" value="1"/>
</dbReference>
<dbReference type="InterPro" id="IPR036513">
    <property type="entry name" value="STAS_dom_sf"/>
</dbReference>
<dbReference type="InterPro" id="IPR058548">
    <property type="entry name" value="MlaB-like_STAS"/>
</dbReference>
<dbReference type="InterPro" id="IPR002645">
    <property type="entry name" value="STAS_dom"/>
</dbReference>
<organism evidence="5 6">
    <name type="scientific">Yinghuangia aomiensis</name>
    <dbReference type="NCBI Taxonomy" id="676205"/>
    <lineage>
        <taxon>Bacteria</taxon>
        <taxon>Bacillati</taxon>
        <taxon>Actinomycetota</taxon>
        <taxon>Actinomycetes</taxon>
        <taxon>Kitasatosporales</taxon>
        <taxon>Streptomycetaceae</taxon>
        <taxon>Yinghuangia</taxon>
    </lineage>
</organism>
<dbReference type="EMBL" id="BAABHS010000021">
    <property type="protein sequence ID" value="GAA4979092.1"/>
    <property type="molecule type" value="Genomic_DNA"/>
</dbReference>
<evidence type="ECO:0000313" key="6">
    <source>
        <dbReference type="Proteomes" id="UP001500466"/>
    </source>
</evidence>
<feature type="domain" description="STAS" evidence="4">
    <location>
        <begin position="90"/>
        <end position="182"/>
    </location>
</feature>
<gene>
    <name evidence="5" type="ORF">GCM10023205_54390</name>
</gene>
<dbReference type="CDD" id="cd07043">
    <property type="entry name" value="STAS_anti-anti-sigma_factors"/>
    <property type="match status" value="1"/>
</dbReference>
<reference evidence="6" key="1">
    <citation type="journal article" date="2019" name="Int. J. Syst. Evol. Microbiol.">
        <title>The Global Catalogue of Microorganisms (GCM) 10K type strain sequencing project: providing services to taxonomists for standard genome sequencing and annotation.</title>
        <authorList>
            <consortium name="The Broad Institute Genomics Platform"/>
            <consortium name="The Broad Institute Genome Sequencing Center for Infectious Disease"/>
            <person name="Wu L."/>
            <person name="Ma J."/>
        </authorList>
    </citation>
    <scope>NUCLEOTIDE SEQUENCE [LARGE SCALE GENOMIC DNA]</scope>
    <source>
        <strain evidence="6">JCM 17986</strain>
    </source>
</reference>
<evidence type="ECO:0000256" key="1">
    <source>
        <dbReference type="ARBA" id="ARBA00009013"/>
    </source>
</evidence>
<evidence type="ECO:0000256" key="2">
    <source>
        <dbReference type="RuleBase" id="RU003749"/>
    </source>
</evidence>
<comment type="similarity">
    <text evidence="1 2">Belongs to the anti-sigma-factor antagonist family.</text>
</comment>
<evidence type="ECO:0000313" key="5">
    <source>
        <dbReference type="EMBL" id="GAA4979092.1"/>
    </source>
</evidence>
<protein>
    <recommendedName>
        <fullName evidence="2">Anti-sigma factor antagonist</fullName>
    </recommendedName>
</protein>
<name>A0ABP9HV51_9ACTN</name>
<accession>A0ABP9HV51</accession>